<dbReference type="Proteomes" id="UP001056429">
    <property type="component" value="Unassembled WGS sequence"/>
</dbReference>
<dbReference type="GO" id="GO:0016887">
    <property type="term" value="F:ATP hydrolysis activity"/>
    <property type="evidence" value="ECO:0007669"/>
    <property type="project" value="InterPro"/>
</dbReference>
<dbReference type="EMBL" id="JAGSOJ010000005">
    <property type="protein sequence ID" value="MCM1992292.1"/>
    <property type="molecule type" value="Genomic_DNA"/>
</dbReference>
<comment type="caution">
    <text evidence="6">The sequence shown here is derived from an EMBL/GenBank/DDBJ whole genome shotgun (WGS) entry which is preliminary data.</text>
</comment>
<organism evidence="6 7">
    <name type="scientific">Oceanirhabdus seepicola</name>
    <dbReference type="NCBI Taxonomy" id="2828781"/>
    <lineage>
        <taxon>Bacteria</taxon>
        <taxon>Bacillati</taxon>
        <taxon>Bacillota</taxon>
        <taxon>Clostridia</taxon>
        <taxon>Eubacteriales</taxon>
        <taxon>Clostridiaceae</taxon>
        <taxon>Oceanirhabdus</taxon>
    </lineage>
</organism>
<keyword evidence="1" id="KW-0813">Transport</keyword>
<dbReference type="PROSITE" id="PS00211">
    <property type="entry name" value="ABC_TRANSPORTER_1"/>
    <property type="match status" value="1"/>
</dbReference>
<dbReference type="Pfam" id="PF00005">
    <property type="entry name" value="ABC_tran"/>
    <property type="match status" value="1"/>
</dbReference>
<dbReference type="PROSITE" id="PS50893">
    <property type="entry name" value="ABC_TRANSPORTER_2"/>
    <property type="match status" value="1"/>
</dbReference>
<dbReference type="Gene3D" id="3.40.50.300">
    <property type="entry name" value="P-loop containing nucleotide triphosphate hydrolases"/>
    <property type="match status" value="1"/>
</dbReference>
<dbReference type="PANTHER" id="PTHR42794">
    <property type="entry name" value="HEMIN IMPORT ATP-BINDING PROTEIN HMUV"/>
    <property type="match status" value="1"/>
</dbReference>
<dbReference type="SMART" id="SM00382">
    <property type="entry name" value="AAA"/>
    <property type="match status" value="1"/>
</dbReference>
<dbReference type="InterPro" id="IPR003439">
    <property type="entry name" value="ABC_transporter-like_ATP-bd"/>
</dbReference>
<evidence type="ECO:0000313" key="6">
    <source>
        <dbReference type="EMBL" id="MCM1992292.1"/>
    </source>
</evidence>
<accession>A0A9J6P7N9</accession>
<reference evidence="6" key="2">
    <citation type="submission" date="2021-04" db="EMBL/GenBank/DDBJ databases">
        <authorList>
            <person name="Dong X."/>
        </authorList>
    </citation>
    <scope>NUCLEOTIDE SEQUENCE</scope>
    <source>
        <strain evidence="6">ZWT</strain>
    </source>
</reference>
<gene>
    <name evidence="6" type="ORF">KDK92_21420</name>
</gene>
<dbReference type="RefSeq" id="WP_250861450.1">
    <property type="nucleotide sequence ID" value="NZ_JAGSOJ010000005.1"/>
</dbReference>
<name>A0A9J6P7N9_9CLOT</name>
<proteinExistence type="predicted"/>
<keyword evidence="2" id="KW-0547">Nucleotide-binding</keyword>
<sequence>MNKIIEISSLHYSINNKKILDDINISFGKGEFIGLIGPNGAGKTTLLKSINGINELDAGDIKIAGKDIRKMKDKELAKEVALMNQNTSISFAFPCGEIVMMGRYPYSRTFGGFTKEDSEIVNKYMNFTDTINFKDRLITQLSGGERQRVLFAKVLAQETDVILLDEPTASLDITHEEQIFKYSKELSDKGKTVIAAVHDLRIAIKYCSKLVLLDKGGIVKEGTAEEVITEENLKTAYGINSQVYFNTVSNSLDFFVR</sequence>
<dbReference type="InterPro" id="IPR017871">
    <property type="entry name" value="ABC_transporter-like_CS"/>
</dbReference>
<keyword evidence="4" id="KW-1278">Translocase</keyword>
<dbReference type="GO" id="GO:0005524">
    <property type="term" value="F:ATP binding"/>
    <property type="evidence" value="ECO:0007669"/>
    <property type="project" value="UniProtKB-KW"/>
</dbReference>
<protein>
    <submittedName>
        <fullName evidence="6">ABC transporter ATP-binding protein</fullName>
    </submittedName>
</protein>
<evidence type="ECO:0000256" key="4">
    <source>
        <dbReference type="ARBA" id="ARBA00022967"/>
    </source>
</evidence>
<evidence type="ECO:0000259" key="5">
    <source>
        <dbReference type="PROSITE" id="PS50893"/>
    </source>
</evidence>
<dbReference type="AlphaFoldDB" id="A0A9J6P7N9"/>
<feature type="domain" description="ABC transporter" evidence="5">
    <location>
        <begin position="5"/>
        <end position="240"/>
    </location>
</feature>
<dbReference type="PANTHER" id="PTHR42794:SF1">
    <property type="entry name" value="HEMIN IMPORT ATP-BINDING PROTEIN HMUV"/>
    <property type="match status" value="1"/>
</dbReference>
<keyword evidence="3 6" id="KW-0067">ATP-binding</keyword>
<dbReference type="InterPro" id="IPR003593">
    <property type="entry name" value="AAA+_ATPase"/>
</dbReference>
<dbReference type="FunFam" id="3.40.50.300:FF:000134">
    <property type="entry name" value="Iron-enterobactin ABC transporter ATP-binding protein"/>
    <property type="match status" value="1"/>
</dbReference>
<dbReference type="SUPFAM" id="SSF52540">
    <property type="entry name" value="P-loop containing nucleoside triphosphate hydrolases"/>
    <property type="match status" value="1"/>
</dbReference>
<keyword evidence="7" id="KW-1185">Reference proteome</keyword>
<reference evidence="6" key="1">
    <citation type="journal article" date="2021" name="mSystems">
        <title>Bacteria and Archaea Synergistically Convert Glycine Betaine to Biogenic Methane in the Formosa Cold Seep of the South China Sea.</title>
        <authorList>
            <person name="Li L."/>
            <person name="Zhang W."/>
            <person name="Zhang S."/>
            <person name="Song L."/>
            <person name="Sun Q."/>
            <person name="Zhang H."/>
            <person name="Xiang H."/>
            <person name="Dong X."/>
        </authorList>
    </citation>
    <scope>NUCLEOTIDE SEQUENCE</scope>
    <source>
        <strain evidence="6">ZWT</strain>
    </source>
</reference>
<dbReference type="InterPro" id="IPR027417">
    <property type="entry name" value="P-loop_NTPase"/>
</dbReference>
<evidence type="ECO:0000256" key="2">
    <source>
        <dbReference type="ARBA" id="ARBA00022741"/>
    </source>
</evidence>
<dbReference type="CDD" id="cd03214">
    <property type="entry name" value="ABC_Iron-Siderophores_B12_Hemin"/>
    <property type="match status" value="1"/>
</dbReference>
<evidence type="ECO:0000313" key="7">
    <source>
        <dbReference type="Proteomes" id="UP001056429"/>
    </source>
</evidence>
<evidence type="ECO:0000256" key="1">
    <source>
        <dbReference type="ARBA" id="ARBA00022448"/>
    </source>
</evidence>
<evidence type="ECO:0000256" key="3">
    <source>
        <dbReference type="ARBA" id="ARBA00022840"/>
    </source>
</evidence>